<name>A0A1I7W5P5_LOALO</name>
<evidence type="ECO:0000256" key="4">
    <source>
        <dbReference type="ARBA" id="ARBA00022771"/>
    </source>
</evidence>
<protein>
    <submittedName>
        <fullName evidence="13">Zinc finger protein</fullName>
    </submittedName>
</protein>
<reference evidence="13" key="2">
    <citation type="submission" date="2016-11" db="UniProtKB">
        <authorList>
            <consortium name="WormBaseParasite"/>
        </authorList>
    </citation>
    <scope>IDENTIFICATION</scope>
</reference>
<keyword evidence="9" id="KW-0539">Nucleus</keyword>
<keyword evidence="5" id="KW-0862">Zinc</keyword>
<comment type="subcellular location">
    <subcellularLocation>
        <location evidence="1">Nucleus</location>
    </subcellularLocation>
</comment>
<evidence type="ECO:0000256" key="5">
    <source>
        <dbReference type="ARBA" id="ARBA00022833"/>
    </source>
</evidence>
<evidence type="ECO:0000313" key="13">
    <source>
        <dbReference type="WBParaSite" id="EN70_9953"/>
    </source>
</evidence>
<dbReference type="GO" id="GO:0000981">
    <property type="term" value="F:DNA-binding transcription factor activity, RNA polymerase II-specific"/>
    <property type="evidence" value="ECO:0007669"/>
    <property type="project" value="TreeGrafter"/>
</dbReference>
<organism evidence="12 13">
    <name type="scientific">Loa loa</name>
    <name type="common">Eye worm</name>
    <name type="synonym">Filaria loa</name>
    <dbReference type="NCBI Taxonomy" id="7209"/>
    <lineage>
        <taxon>Eukaryota</taxon>
        <taxon>Metazoa</taxon>
        <taxon>Ecdysozoa</taxon>
        <taxon>Nematoda</taxon>
        <taxon>Chromadorea</taxon>
        <taxon>Rhabditida</taxon>
        <taxon>Spirurina</taxon>
        <taxon>Spiruromorpha</taxon>
        <taxon>Filarioidea</taxon>
        <taxon>Onchocercidae</taxon>
        <taxon>Loa</taxon>
    </lineage>
</organism>
<evidence type="ECO:0000259" key="11">
    <source>
        <dbReference type="PROSITE" id="PS50157"/>
    </source>
</evidence>
<feature type="domain" description="C2H2-type" evidence="11">
    <location>
        <begin position="251"/>
        <end position="278"/>
    </location>
</feature>
<dbReference type="Pfam" id="PF13465">
    <property type="entry name" value="zf-H2C2_2"/>
    <property type="match status" value="1"/>
</dbReference>
<evidence type="ECO:0000313" key="12">
    <source>
        <dbReference type="Proteomes" id="UP000095285"/>
    </source>
</evidence>
<feature type="domain" description="C2H2-type" evidence="11">
    <location>
        <begin position="224"/>
        <end position="251"/>
    </location>
</feature>
<evidence type="ECO:0000256" key="8">
    <source>
        <dbReference type="ARBA" id="ARBA00023163"/>
    </source>
</evidence>
<keyword evidence="7" id="KW-0238">DNA-binding</keyword>
<keyword evidence="4 10" id="KW-0863">Zinc-finger</keyword>
<dbReference type="FunFam" id="3.30.160.60:FF:001155">
    <property type="entry name" value="Zinc finger 30C"/>
    <property type="match status" value="2"/>
</dbReference>
<dbReference type="FunFam" id="3.30.160.60:FF:000030">
    <property type="entry name" value="Zinc finger protein 628"/>
    <property type="match status" value="1"/>
</dbReference>
<dbReference type="SMART" id="SM00355">
    <property type="entry name" value="ZnF_C2H2"/>
    <property type="match status" value="4"/>
</dbReference>
<dbReference type="PROSITE" id="PS00028">
    <property type="entry name" value="ZINC_FINGER_C2H2_1"/>
    <property type="match status" value="4"/>
</dbReference>
<proteinExistence type="predicted"/>
<keyword evidence="8" id="KW-0804">Transcription</keyword>
<reference evidence="12" key="1">
    <citation type="submission" date="2012-04" db="EMBL/GenBank/DDBJ databases">
        <title>The Genome Sequence of Loa loa.</title>
        <authorList>
            <consortium name="The Broad Institute Genome Sequencing Platform"/>
            <consortium name="Broad Institute Genome Sequencing Center for Infectious Disease"/>
            <person name="Nutman T.B."/>
            <person name="Fink D.L."/>
            <person name="Russ C."/>
            <person name="Young S."/>
            <person name="Zeng Q."/>
            <person name="Gargeya S."/>
            <person name="Alvarado L."/>
            <person name="Berlin A."/>
            <person name="Chapman S.B."/>
            <person name="Chen Z."/>
            <person name="Freedman E."/>
            <person name="Gellesch M."/>
            <person name="Goldberg J."/>
            <person name="Griggs A."/>
            <person name="Gujja S."/>
            <person name="Heilman E.R."/>
            <person name="Heiman D."/>
            <person name="Howarth C."/>
            <person name="Mehta T."/>
            <person name="Neiman D."/>
            <person name="Pearson M."/>
            <person name="Roberts A."/>
            <person name="Saif S."/>
            <person name="Shea T."/>
            <person name="Shenoy N."/>
            <person name="Sisk P."/>
            <person name="Stolte C."/>
            <person name="Sykes S."/>
            <person name="White J."/>
            <person name="Yandava C."/>
            <person name="Haas B."/>
            <person name="Henn M.R."/>
            <person name="Nusbaum C."/>
            <person name="Birren B."/>
        </authorList>
    </citation>
    <scope>NUCLEOTIDE SEQUENCE [LARGE SCALE GENOMIC DNA]</scope>
</reference>
<evidence type="ECO:0000256" key="6">
    <source>
        <dbReference type="ARBA" id="ARBA00023015"/>
    </source>
</evidence>
<evidence type="ECO:0000256" key="1">
    <source>
        <dbReference type="ARBA" id="ARBA00004123"/>
    </source>
</evidence>
<dbReference type="Pfam" id="PF00096">
    <property type="entry name" value="zf-C2H2"/>
    <property type="match status" value="2"/>
</dbReference>
<dbReference type="PROSITE" id="PS50157">
    <property type="entry name" value="ZINC_FINGER_C2H2_2"/>
    <property type="match status" value="4"/>
</dbReference>
<evidence type="ECO:0000256" key="9">
    <source>
        <dbReference type="ARBA" id="ARBA00023242"/>
    </source>
</evidence>
<dbReference type="InterPro" id="IPR036236">
    <property type="entry name" value="Znf_C2H2_sf"/>
</dbReference>
<keyword evidence="6" id="KW-0805">Transcription regulation</keyword>
<keyword evidence="2" id="KW-0479">Metal-binding</keyword>
<feature type="domain" description="C2H2-type" evidence="11">
    <location>
        <begin position="196"/>
        <end position="223"/>
    </location>
</feature>
<keyword evidence="3" id="KW-0677">Repeat</keyword>
<keyword evidence="12" id="KW-1185">Reference proteome</keyword>
<dbReference type="InterPro" id="IPR013087">
    <property type="entry name" value="Znf_C2H2_type"/>
</dbReference>
<evidence type="ECO:0000256" key="3">
    <source>
        <dbReference type="ARBA" id="ARBA00022737"/>
    </source>
</evidence>
<dbReference type="SUPFAM" id="SSF57667">
    <property type="entry name" value="beta-beta-alpha zinc fingers"/>
    <property type="match status" value="4"/>
</dbReference>
<dbReference type="AlphaFoldDB" id="A0A1I7W5P5"/>
<feature type="domain" description="C2H2-type" evidence="11">
    <location>
        <begin position="168"/>
        <end position="195"/>
    </location>
</feature>
<dbReference type="PANTHER" id="PTHR23235">
    <property type="entry name" value="KRUEPPEL-LIKE TRANSCRIPTION FACTOR"/>
    <property type="match status" value="1"/>
</dbReference>
<dbReference type="FunFam" id="3.30.160.60:FF:001177">
    <property type="entry name" value="Zinc finger protein 33A"/>
    <property type="match status" value="1"/>
</dbReference>
<sequence>MNAYRSLFNANIFGKNWQDITLINMHFNSFIFFLFQLCNTQAIELQTEPLDLTISRVCGGRIELPDASIAEVSGGQAELSETDHEDARSLNLVIQEASREQTGVRDMPKKIWLKRYENEASNNQILKRKHPENTTHTGEKLLKCEISKKDFVASPSTHTMNHTSEKPFFCSECNTSFSWLSYLDRHMKIHTGEKPYSCSECGKNFTQLSHLRVHEKIHTREKPHSCSKCGKNFSYLSNLRTHEEIHAGVKYPCLKCNKSFSQSGNMRRHMKVHGNADPDSVELYEVKLSCGNFL</sequence>
<evidence type="ECO:0000256" key="2">
    <source>
        <dbReference type="ARBA" id="ARBA00022723"/>
    </source>
</evidence>
<dbReference type="GO" id="GO:0000978">
    <property type="term" value="F:RNA polymerase II cis-regulatory region sequence-specific DNA binding"/>
    <property type="evidence" value="ECO:0007669"/>
    <property type="project" value="TreeGrafter"/>
</dbReference>
<dbReference type="GO" id="GO:0008270">
    <property type="term" value="F:zinc ion binding"/>
    <property type="evidence" value="ECO:0007669"/>
    <property type="project" value="UniProtKB-KW"/>
</dbReference>
<evidence type="ECO:0000256" key="7">
    <source>
        <dbReference type="ARBA" id="ARBA00023125"/>
    </source>
</evidence>
<evidence type="ECO:0000256" key="10">
    <source>
        <dbReference type="PROSITE-ProRule" id="PRU00042"/>
    </source>
</evidence>
<dbReference type="GO" id="GO:0005634">
    <property type="term" value="C:nucleus"/>
    <property type="evidence" value="ECO:0007669"/>
    <property type="project" value="UniProtKB-SubCell"/>
</dbReference>
<dbReference type="WBParaSite" id="EN70_9953">
    <property type="protein sequence ID" value="EN70_9953"/>
    <property type="gene ID" value="EN70_9953"/>
</dbReference>
<dbReference type="eggNOG" id="KOG1721">
    <property type="taxonomic scope" value="Eukaryota"/>
</dbReference>
<dbReference type="PANTHER" id="PTHR23235:SF142">
    <property type="entry name" value="ZINC FINGER PROTEIN 384"/>
    <property type="match status" value="1"/>
</dbReference>
<dbReference type="Proteomes" id="UP000095285">
    <property type="component" value="Unassembled WGS sequence"/>
</dbReference>
<accession>A0A1I7W5P5</accession>
<dbReference type="Gene3D" id="3.30.160.60">
    <property type="entry name" value="Classic Zinc Finger"/>
    <property type="match status" value="4"/>
</dbReference>